<evidence type="ECO:0000313" key="5">
    <source>
        <dbReference type="EMBL" id="KAE9232764.1"/>
    </source>
</evidence>
<reference evidence="10 11" key="1">
    <citation type="submission" date="2018-08" db="EMBL/GenBank/DDBJ databases">
        <title>Genomic investigation of the strawberry pathogen Phytophthora fragariae indicates pathogenicity is determined by transcriptional variation in three key races.</title>
        <authorList>
            <person name="Adams T.M."/>
            <person name="Armitage A.D."/>
            <person name="Sobczyk M.K."/>
            <person name="Bates H.J."/>
            <person name="Dunwell J.M."/>
            <person name="Nellist C.F."/>
            <person name="Harrison R.J."/>
        </authorList>
    </citation>
    <scope>NUCLEOTIDE SEQUENCE [LARGE SCALE GENOMIC DNA]</scope>
    <source>
        <strain evidence="8 11">A4</strain>
        <strain evidence="7 12">BC-1</strain>
        <strain evidence="6 16">BC-23</strain>
        <strain evidence="5 10">NOV-27</strain>
        <strain evidence="4 13">NOV-5</strain>
        <strain evidence="3 14">NOV-71</strain>
        <strain evidence="9 17">NOV-77</strain>
        <strain evidence="2 18">ONT-3</strain>
        <strain evidence="1 15">SCRP245</strain>
    </source>
</reference>
<evidence type="ECO:0000313" key="12">
    <source>
        <dbReference type="Proteomes" id="UP000440367"/>
    </source>
</evidence>
<dbReference type="Proteomes" id="UP000440732">
    <property type="component" value="Unassembled WGS sequence"/>
</dbReference>
<dbReference type="EMBL" id="QXGA01000061">
    <property type="protein sequence ID" value="KAE9153673.1"/>
    <property type="molecule type" value="Genomic_DNA"/>
</dbReference>
<evidence type="ECO:0000313" key="13">
    <source>
        <dbReference type="Proteomes" id="UP000440732"/>
    </source>
</evidence>
<evidence type="ECO:0000313" key="9">
    <source>
        <dbReference type="EMBL" id="KAE9358438.1"/>
    </source>
</evidence>
<name>A0A6A3TIG0_9STRA</name>
<dbReference type="Proteomes" id="UP000476176">
    <property type="component" value="Unassembled WGS sequence"/>
</dbReference>
<evidence type="ECO:0000313" key="4">
    <source>
        <dbReference type="EMBL" id="KAE9153673.1"/>
    </source>
</evidence>
<evidence type="ECO:0000313" key="14">
    <source>
        <dbReference type="Proteomes" id="UP000441208"/>
    </source>
</evidence>
<dbReference type="EMBL" id="QXFZ01000081">
    <property type="protein sequence ID" value="KAE9134540.1"/>
    <property type="molecule type" value="Genomic_DNA"/>
</dbReference>
<evidence type="ECO:0000313" key="18">
    <source>
        <dbReference type="Proteomes" id="UP000488956"/>
    </source>
</evidence>
<sequence>MMSSNFAVSMSLVISAMSIPHSRSHNTLSNPGVNEYLMLVMAPSTSSLLC</sequence>
<dbReference type="EMBL" id="QXGD01000101">
    <property type="protein sequence ID" value="KAE9253027.1"/>
    <property type="molecule type" value="Genomic_DNA"/>
</dbReference>
<dbReference type="EMBL" id="QXGB01000071">
    <property type="protein sequence ID" value="KAE9232764.1"/>
    <property type="molecule type" value="Genomic_DNA"/>
</dbReference>
<organism evidence="3 14">
    <name type="scientific">Phytophthora fragariae</name>
    <dbReference type="NCBI Taxonomy" id="53985"/>
    <lineage>
        <taxon>Eukaryota</taxon>
        <taxon>Sar</taxon>
        <taxon>Stramenopiles</taxon>
        <taxon>Oomycota</taxon>
        <taxon>Peronosporomycetes</taxon>
        <taxon>Peronosporales</taxon>
        <taxon>Peronosporaceae</taxon>
        <taxon>Phytophthora</taxon>
    </lineage>
</organism>
<dbReference type="Proteomes" id="UP000488956">
    <property type="component" value="Unassembled WGS sequence"/>
</dbReference>
<evidence type="ECO:0000313" key="2">
    <source>
        <dbReference type="EMBL" id="KAE9134128.1"/>
    </source>
</evidence>
<evidence type="ECO:0000313" key="3">
    <source>
        <dbReference type="EMBL" id="KAE9134540.1"/>
    </source>
</evidence>
<comment type="caution">
    <text evidence="3">The sequence shown here is derived from an EMBL/GenBank/DDBJ whole genome shotgun (WGS) entry which is preliminary data.</text>
</comment>
<evidence type="ECO:0000313" key="7">
    <source>
        <dbReference type="EMBL" id="KAE9253027.1"/>
    </source>
</evidence>
<dbReference type="EMBL" id="QXFX01000071">
    <property type="protein sequence ID" value="KAE9134128.1"/>
    <property type="molecule type" value="Genomic_DNA"/>
</dbReference>
<evidence type="ECO:0000313" key="11">
    <source>
        <dbReference type="Proteomes" id="UP000437068"/>
    </source>
</evidence>
<dbReference type="EMBL" id="QXGE01000079">
    <property type="protein sequence ID" value="KAE9325866.1"/>
    <property type="molecule type" value="Genomic_DNA"/>
</dbReference>
<dbReference type="Proteomes" id="UP000440367">
    <property type="component" value="Unassembled WGS sequence"/>
</dbReference>
<evidence type="ECO:0000313" key="17">
    <source>
        <dbReference type="Proteomes" id="UP000486351"/>
    </source>
</evidence>
<dbReference type="EMBL" id="QXFY01000076">
    <property type="protein sequence ID" value="KAE9358438.1"/>
    <property type="molecule type" value="Genomic_DNA"/>
</dbReference>
<evidence type="ECO:0000313" key="10">
    <source>
        <dbReference type="Proteomes" id="UP000433483"/>
    </source>
</evidence>
<dbReference type="EMBL" id="QXFW01000054">
    <property type="protein sequence ID" value="KAE9027779.1"/>
    <property type="molecule type" value="Genomic_DNA"/>
</dbReference>
<dbReference type="Proteomes" id="UP000441208">
    <property type="component" value="Unassembled WGS sequence"/>
</dbReference>
<dbReference type="Proteomes" id="UP000486351">
    <property type="component" value="Unassembled WGS sequence"/>
</dbReference>
<proteinExistence type="predicted"/>
<dbReference type="Proteomes" id="UP000437068">
    <property type="component" value="Unassembled WGS sequence"/>
</dbReference>
<keyword evidence="10" id="KW-1185">Reference proteome</keyword>
<evidence type="ECO:0000313" key="1">
    <source>
        <dbReference type="EMBL" id="KAE9027779.1"/>
    </source>
</evidence>
<protein>
    <submittedName>
        <fullName evidence="3">Uncharacterized protein</fullName>
    </submittedName>
</protein>
<accession>A0A6A3TIG0</accession>
<evidence type="ECO:0000313" key="8">
    <source>
        <dbReference type="EMBL" id="KAE9325866.1"/>
    </source>
</evidence>
<dbReference type="EMBL" id="QXGC01000049">
    <property type="protein sequence ID" value="KAE9252680.1"/>
    <property type="molecule type" value="Genomic_DNA"/>
</dbReference>
<evidence type="ECO:0000313" key="6">
    <source>
        <dbReference type="EMBL" id="KAE9252680.1"/>
    </source>
</evidence>
<dbReference type="Proteomes" id="UP000433483">
    <property type="component" value="Unassembled WGS sequence"/>
</dbReference>
<evidence type="ECO:0000313" key="16">
    <source>
        <dbReference type="Proteomes" id="UP000476176"/>
    </source>
</evidence>
<dbReference type="Proteomes" id="UP000460718">
    <property type="component" value="Unassembled WGS sequence"/>
</dbReference>
<evidence type="ECO:0000313" key="15">
    <source>
        <dbReference type="Proteomes" id="UP000460718"/>
    </source>
</evidence>
<gene>
    <name evidence="8" type="ORF">PF001_g2715</name>
    <name evidence="7" type="ORF">PF002_g3540</name>
    <name evidence="6" type="ORF">PF004_g1858</name>
    <name evidence="5" type="ORF">PF005_g2585</name>
    <name evidence="4" type="ORF">PF006_g2209</name>
    <name evidence="3" type="ORF">PF007_g2892</name>
    <name evidence="9" type="ORF">PF008_g2689</name>
    <name evidence="2" type="ORF">PF010_g2553</name>
    <name evidence="1" type="ORF">PF011_g1873</name>
</gene>
<dbReference type="AlphaFoldDB" id="A0A6A3TIG0"/>